<keyword evidence="8" id="KW-0805">Transcription regulation</keyword>
<dbReference type="InterPro" id="IPR019787">
    <property type="entry name" value="Znf_PHD-finger"/>
</dbReference>
<feature type="site" description="Histone H3K4me3 binding" evidence="11">
    <location>
        <position position="396"/>
    </location>
</feature>
<dbReference type="Pfam" id="PF12998">
    <property type="entry name" value="ING"/>
    <property type="match status" value="1"/>
</dbReference>
<evidence type="ECO:0000313" key="18">
    <source>
        <dbReference type="Proteomes" id="UP000319801"/>
    </source>
</evidence>
<evidence type="ECO:0000256" key="8">
    <source>
        <dbReference type="ARBA" id="ARBA00023015"/>
    </source>
</evidence>
<feature type="binding site" evidence="12">
    <location>
        <position position="429"/>
    </location>
    <ligand>
        <name>Zn(2+)</name>
        <dbReference type="ChEBI" id="CHEBI:29105"/>
        <label>2</label>
    </ligand>
</feature>
<name>A0A556THJ0_BAGYA</name>
<protein>
    <recommendedName>
        <fullName evidence="14">Inhibitor of growth protein</fullName>
    </recommendedName>
</protein>
<evidence type="ECO:0000256" key="9">
    <source>
        <dbReference type="ARBA" id="ARBA00023163"/>
    </source>
</evidence>
<keyword evidence="6 12" id="KW-0862">Zinc</keyword>
<accession>A0A556THJ0</accession>
<dbReference type="InterPro" id="IPR001965">
    <property type="entry name" value="Znf_PHD"/>
</dbReference>
<keyword evidence="4 12" id="KW-0479">Metal-binding</keyword>
<dbReference type="InterPro" id="IPR028651">
    <property type="entry name" value="ING_fam"/>
</dbReference>
<comment type="similarity">
    <text evidence="2 14">Belongs to the ING family.</text>
</comment>
<dbReference type="AlphaFoldDB" id="A0A556THJ0"/>
<dbReference type="GO" id="GO:0005634">
    <property type="term" value="C:nucleus"/>
    <property type="evidence" value="ECO:0007669"/>
    <property type="project" value="UniProtKB-SubCell"/>
</dbReference>
<organism evidence="17 18">
    <name type="scientific">Bagarius yarrelli</name>
    <name type="common">Goonch</name>
    <name type="synonym">Bagrus yarrelli</name>
    <dbReference type="NCBI Taxonomy" id="175774"/>
    <lineage>
        <taxon>Eukaryota</taxon>
        <taxon>Metazoa</taxon>
        <taxon>Chordata</taxon>
        <taxon>Craniata</taxon>
        <taxon>Vertebrata</taxon>
        <taxon>Euteleostomi</taxon>
        <taxon>Actinopterygii</taxon>
        <taxon>Neopterygii</taxon>
        <taxon>Teleostei</taxon>
        <taxon>Ostariophysi</taxon>
        <taxon>Siluriformes</taxon>
        <taxon>Sisoridae</taxon>
        <taxon>Sisorinae</taxon>
        <taxon>Bagarius</taxon>
    </lineage>
</organism>
<feature type="binding site" evidence="12">
    <location>
        <position position="426"/>
    </location>
    <ligand>
        <name>Zn(2+)</name>
        <dbReference type="ChEBI" id="CHEBI:29105"/>
        <label>2</label>
    </ligand>
</feature>
<gene>
    <name evidence="17" type="ORF">Baya_0184</name>
</gene>
<dbReference type="PANTHER" id="PTHR10333:SF103">
    <property type="entry name" value="INHIBITOR OF GROWTH PROTEIN 3"/>
    <property type="match status" value="1"/>
</dbReference>
<keyword evidence="9" id="KW-0804">Transcription</keyword>
<comment type="function">
    <text evidence="14">Component of an histone acetyltransferase complex.</text>
</comment>
<dbReference type="Gene3D" id="6.10.140.1740">
    <property type="match status" value="1"/>
</dbReference>
<keyword evidence="18" id="KW-1185">Reference proteome</keyword>
<dbReference type="InterPro" id="IPR019786">
    <property type="entry name" value="Zinc_finger_PHD-type_CS"/>
</dbReference>
<dbReference type="Proteomes" id="UP000319801">
    <property type="component" value="Unassembled WGS sequence"/>
</dbReference>
<evidence type="ECO:0000256" key="4">
    <source>
        <dbReference type="ARBA" id="ARBA00022723"/>
    </source>
</evidence>
<feature type="binding site" evidence="12">
    <location>
        <position position="404"/>
    </location>
    <ligand>
        <name>Zn(2+)</name>
        <dbReference type="ChEBI" id="CHEBI:29105"/>
        <label>2</label>
    </ligand>
</feature>
<feature type="site" description="Histone H3K4me3 binding" evidence="11">
    <location>
        <position position="385"/>
    </location>
</feature>
<dbReference type="FunFam" id="3.30.40.10:FF:000103">
    <property type="entry name" value="Inhibitor of growth protein"/>
    <property type="match status" value="1"/>
</dbReference>
<evidence type="ECO:0000259" key="16">
    <source>
        <dbReference type="PROSITE" id="PS50016"/>
    </source>
</evidence>
<dbReference type="GO" id="GO:0006325">
    <property type="term" value="P:chromatin organization"/>
    <property type="evidence" value="ECO:0007669"/>
    <property type="project" value="UniProtKB-KW"/>
</dbReference>
<dbReference type="PANTHER" id="PTHR10333">
    <property type="entry name" value="INHIBITOR OF GROWTH PROTEIN"/>
    <property type="match status" value="1"/>
</dbReference>
<reference evidence="17 18" key="1">
    <citation type="journal article" date="2019" name="Genome Biol. Evol.">
        <title>Whole-Genome Sequencing of the Giant Devil Catfish, Bagarius yarrelli.</title>
        <authorList>
            <person name="Jiang W."/>
            <person name="Lv Y."/>
            <person name="Cheng L."/>
            <person name="Yang K."/>
            <person name="Chao B."/>
            <person name="Wang X."/>
            <person name="Li Y."/>
            <person name="Pan X."/>
            <person name="You X."/>
            <person name="Zhang Y."/>
            <person name="Yang J."/>
            <person name="Li J."/>
            <person name="Zhang X."/>
            <person name="Liu S."/>
            <person name="Sun C."/>
            <person name="Yang J."/>
            <person name="Shi Q."/>
        </authorList>
    </citation>
    <scope>NUCLEOTIDE SEQUENCE [LARGE SCALE GENOMIC DNA]</scope>
    <source>
        <strain evidence="17">JWS20170419001</strain>
        <tissue evidence="17">Muscle</tissue>
    </source>
</reference>
<evidence type="ECO:0000313" key="17">
    <source>
        <dbReference type="EMBL" id="TSK13310.1"/>
    </source>
</evidence>
<dbReference type="OrthoDB" id="5411773at2759"/>
<dbReference type="CDD" id="cd15585">
    <property type="entry name" value="PHD_ING3"/>
    <property type="match status" value="1"/>
</dbReference>
<comment type="caution">
    <text evidence="17">The sequence shown here is derived from an EMBL/GenBank/DDBJ whole genome shotgun (WGS) entry which is preliminary data.</text>
</comment>
<evidence type="ECO:0000256" key="15">
    <source>
        <dbReference type="SAM" id="MobiDB-lite"/>
    </source>
</evidence>
<comment type="domain">
    <text evidence="14">The PHD-type zinc finger mediates the binding to H3K4me3.</text>
</comment>
<evidence type="ECO:0000256" key="3">
    <source>
        <dbReference type="ARBA" id="ARBA00022604"/>
    </source>
</evidence>
<evidence type="ECO:0000256" key="7">
    <source>
        <dbReference type="ARBA" id="ARBA00022853"/>
    </source>
</evidence>
<evidence type="ECO:0000256" key="1">
    <source>
        <dbReference type="ARBA" id="ARBA00004123"/>
    </source>
</evidence>
<feature type="binding site" evidence="12">
    <location>
        <position position="399"/>
    </location>
    <ligand>
        <name>Zn(2+)</name>
        <dbReference type="ChEBI" id="CHEBI:29105"/>
        <label>2</label>
    </ligand>
</feature>
<keyword evidence="3" id="KW-0341">Growth regulation</keyword>
<keyword evidence="10 14" id="KW-0539">Nucleus</keyword>
<keyword evidence="5 13" id="KW-0863">Zinc-finger</keyword>
<evidence type="ECO:0000256" key="5">
    <source>
        <dbReference type="ARBA" id="ARBA00022771"/>
    </source>
</evidence>
<dbReference type="GO" id="GO:0008270">
    <property type="term" value="F:zinc ion binding"/>
    <property type="evidence" value="ECO:0007669"/>
    <property type="project" value="UniProtKB-KW"/>
</dbReference>
<comment type="subcellular location">
    <subcellularLocation>
        <location evidence="1 14">Nucleus</location>
    </subcellularLocation>
</comment>
<comment type="subunit">
    <text evidence="14">Component of an histone acetyltransferase complex. Interacts with H3K4me3 and to a lesser extent with H3K4me2.</text>
</comment>
<feature type="region of interest" description="Disordered" evidence="15">
    <location>
        <begin position="309"/>
        <end position="344"/>
    </location>
</feature>
<dbReference type="Gene3D" id="3.30.40.10">
    <property type="entry name" value="Zinc/RING finger domain, C3HC4 (zinc finger)"/>
    <property type="match status" value="1"/>
</dbReference>
<keyword evidence="7 14" id="KW-0156">Chromatin regulator</keyword>
<evidence type="ECO:0000256" key="13">
    <source>
        <dbReference type="PROSITE-ProRule" id="PRU00146"/>
    </source>
</evidence>
<dbReference type="CDD" id="cd16858">
    <property type="entry name" value="ING_ING3_Yng2p"/>
    <property type="match status" value="1"/>
</dbReference>
<proteinExistence type="inferred from homology"/>
<evidence type="ECO:0000256" key="12">
    <source>
        <dbReference type="PIRSR" id="PIRSR628651-51"/>
    </source>
</evidence>
<evidence type="ECO:0000256" key="11">
    <source>
        <dbReference type="PIRSR" id="PIRSR628651-50"/>
    </source>
</evidence>
<feature type="site" description="Histone H3K4me3 binding" evidence="11">
    <location>
        <position position="408"/>
    </location>
</feature>
<dbReference type="SMART" id="SM01408">
    <property type="entry name" value="ING"/>
    <property type="match status" value="1"/>
</dbReference>
<feature type="site" description="Histone H3K4me3 binding" evidence="11">
    <location>
        <position position="400"/>
    </location>
</feature>
<evidence type="ECO:0000256" key="14">
    <source>
        <dbReference type="RuleBase" id="RU361213"/>
    </source>
</evidence>
<dbReference type="SMART" id="SM00249">
    <property type="entry name" value="PHD"/>
    <property type="match status" value="1"/>
</dbReference>
<dbReference type="InterPro" id="IPR011011">
    <property type="entry name" value="Znf_FYVE_PHD"/>
</dbReference>
<feature type="domain" description="PHD-type" evidence="16">
    <location>
        <begin position="383"/>
        <end position="432"/>
    </location>
</feature>
<feature type="binding site" evidence="12">
    <location>
        <position position="386"/>
    </location>
    <ligand>
        <name>Zn(2+)</name>
        <dbReference type="ChEBI" id="CHEBI:29105"/>
        <label>1</label>
    </ligand>
</feature>
<feature type="compositionally biased region" description="Low complexity" evidence="15">
    <location>
        <begin position="328"/>
        <end position="344"/>
    </location>
</feature>
<feature type="binding site" evidence="12">
    <location>
        <position position="388"/>
    </location>
    <ligand>
        <name>Zn(2+)</name>
        <dbReference type="ChEBI" id="CHEBI:29105"/>
        <label>1</label>
    </ligand>
</feature>
<dbReference type="GO" id="GO:0035267">
    <property type="term" value="C:NuA4 histone acetyltransferase complex"/>
    <property type="evidence" value="ECO:0007669"/>
    <property type="project" value="TreeGrafter"/>
</dbReference>
<evidence type="ECO:0000256" key="10">
    <source>
        <dbReference type="ARBA" id="ARBA00023242"/>
    </source>
</evidence>
<dbReference type="PROSITE" id="PS01359">
    <property type="entry name" value="ZF_PHD_1"/>
    <property type="match status" value="1"/>
</dbReference>
<dbReference type="InterPro" id="IPR042020">
    <property type="entry name" value="ING3_PHD"/>
</dbReference>
<dbReference type="PROSITE" id="PS50016">
    <property type="entry name" value="ZF_PHD_2"/>
    <property type="match status" value="1"/>
</dbReference>
<feature type="binding site" evidence="12">
    <location>
        <position position="413"/>
    </location>
    <ligand>
        <name>Zn(2+)</name>
        <dbReference type="ChEBI" id="CHEBI:29105"/>
        <label>1</label>
    </ligand>
</feature>
<dbReference type="InterPro" id="IPR024610">
    <property type="entry name" value="ING_N_histone-binding"/>
</dbReference>
<dbReference type="EMBL" id="VCAZ01000001">
    <property type="protein sequence ID" value="TSK13310.1"/>
    <property type="molecule type" value="Genomic_DNA"/>
</dbReference>
<dbReference type="InterPro" id="IPR013083">
    <property type="entry name" value="Znf_RING/FYVE/PHD"/>
</dbReference>
<evidence type="ECO:0000256" key="2">
    <source>
        <dbReference type="ARBA" id="ARBA00010210"/>
    </source>
</evidence>
<feature type="binding site" evidence="12">
    <location>
        <position position="410"/>
    </location>
    <ligand>
        <name>Zn(2+)</name>
        <dbReference type="ChEBI" id="CHEBI:29105"/>
        <label>1</label>
    </ligand>
</feature>
<evidence type="ECO:0000256" key="6">
    <source>
        <dbReference type="ARBA" id="ARBA00022833"/>
    </source>
</evidence>
<dbReference type="SUPFAM" id="SSF57903">
    <property type="entry name" value="FYVE/PHD zinc finger"/>
    <property type="match status" value="1"/>
</dbReference>
<sequence length="441" mass="49319">MNLHGVGVTALPFYGCFFFPSSALSNRRRHIDGNNVFCKTRKNTVFAKMLYLEDYLEMIEQLPMDLRDRFTEMREMDLQVQNAMDQLEQRVNEFFGNAKKNKPEWREEQMEVIKKDYYKALEDADEKIQLANQIYDLVDRHLRKLDQELAKFKMELEADNAGITEILERQRKYSTPTHHTTEHVPEKKFKSEALLSTLTSDVSKENTAGCRMNNTSSSSSNVYNVNSSQSLSSYNLSSLPMGPAAGAGAISMAAAQAVQATAQMKEGRRTSSMKASYEAIKNDILARDFASSRESSGYMSSTLASTLTQNLTTSNNSDSRAGRKSKNNNKSSNHQSSSSSSSSSLSSCSSSSALAHELAQQTAVLPESDGSGQVDWTYDPNEPRYCICNQVSYGEMVGCDNQDCPIEWFHYGCVGLTEAPKGKWYCPQCTAAMKRRGSRHK</sequence>